<dbReference type="EMBL" id="SRPF01000002">
    <property type="protein sequence ID" value="TGN40049.1"/>
    <property type="molecule type" value="Genomic_DNA"/>
</dbReference>
<keyword evidence="3" id="KW-1185">Reference proteome</keyword>
<reference evidence="2 3" key="1">
    <citation type="submission" date="2019-04" db="EMBL/GenBank/DDBJ databases">
        <authorList>
            <person name="Park S."/>
            <person name="Yoon J.-H."/>
        </authorList>
    </citation>
    <scope>NUCLEOTIDE SEQUENCE [LARGE SCALE GENOMIC DNA]</scope>
    <source>
        <strain evidence="2 3">HJM-18</strain>
    </source>
</reference>
<protein>
    <submittedName>
        <fullName evidence="2">ComF family protein</fullName>
    </submittedName>
</protein>
<dbReference type="Proteomes" id="UP000298325">
    <property type="component" value="Unassembled WGS sequence"/>
</dbReference>
<evidence type="ECO:0000313" key="2">
    <source>
        <dbReference type="EMBL" id="TGN40049.1"/>
    </source>
</evidence>
<comment type="similarity">
    <text evidence="1">Belongs to the ComF/GntX family.</text>
</comment>
<dbReference type="InterPro" id="IPR029057">
    <property type="entry name" value="PRTase-like"/>
</dbReference>
<dbReference type="PANTHER" id="PTHR47505:SF1">
    <property type="entry name" value="DNA UTILIZATION PROTEIN YHGH"/>
    <property type="match status" value="1"/>
</dbReference>
<organism evidence="2 3">
    <name type="scientific">Marinobacter confluentis</name>
    <dbReference type="NCBI Taxonomy" id="1697557"/>
    <lineage>
        <taxon>Bacteria</taxon>
        <taxon>Pseudomonadati</taxon>
        <taxon>Pseudomonadota</taxon>
        <taxon>Gammaproteobacteria</taxon>
        <taxon>Pseudomonadales</taxon>
        <taxon>Marinobacteraceae</taxon>
        <taxon>Marinobacter</taxon>
    </lineage>
</organism>
<evidence type="ECO:0000313" key="3">
    <source>
        <dbReference type="Proteomes" id="UP000298325"/>
    </source>
</evidence>
<dbReference type="OrthoDB" id="9793412at2"/>
<proteinExistence type="inferred from homology"/>
<accession>A0A4Z1BS61</accession>
<dbReference type="InterPro" id="IPR051910">
    <property type="entry name" value="ComF/GntX_DNA_util-trans"/>
</dbReference>
<dbReference type="AlphaFoldDB" id="A0A4Z1BS61"/>
<dbReference type="Gene3D" id="3.40.50.2020">
    <property type="match status" value="1"/>
</dbReference>
<dbReference type="SUPFAM" id="SSF53271">
    <property type="entry name" value="PRTase-like"/>
    <property type="match status" value="1"/>
</dbReference>
<gene>
    <name evidence="2" type="ORF">E5Q11_07075</name>
</gene>
<dbReference type="InterPro" id="IPR000836">
    <property type="entry name" value="PRTase_dom"/>
</dbReference>
<comment type="caution">
    <text evidence="2">The sequence shown here is derived from an EMBL/GenBank/DDBJ whole genome shotgun (WGS) entry which is preliminary data.</text>
</comment>
<sequence>MIKGLDTLSTLLALKVNGKGSCVACLEPAASFGLCTGCHDELPWNRWQCRQCRQCGLPLAFPDEGLSCGECLQNPPPFSRVIVPWHYRFPVDRMIHRYKDSGQRAFAKPLLKGLERHLSELLTQQPDQRPDLLVPTPMHPARRRARGFNQASDIAEHLSRALDLSWSACISTRTRQTRTQRGLDRHARLNNLAGIFRIVKTPPPRVAIVDDVVTTGATVRLFTKALKQAGAQEVQVWALARTPG</sequence>
<dbReference type="CDD" id="cd06223">
    <property type="entry name" value="PRTases_typeI"/>
    <property type="match status" value="1"/>
</dbReference>
<dbReference type="PANTHER" id="PTHR47505">
    <property type="entry name" value="DNA UTILIZATION PROTEIN YHGH"/>
    <property type="match status" value="1"/>
</dbReference>
<evidence type="ECO:0000256" key="1">
    <source>
        <dbReference type="ARBA" id="ARBA00008007"/>
    </source>
</evidence>
<name>A0A4Z1BS61_9GAMM</name>